<gene>
    <name evidence="1" type="ORF">F1737_05560</name>
</gene>
<proteinExistence type="predicted"/>
<evidence type="ECO:0000313" key="2">
    <source>
        <dbReference type="Proteomes" id="UP001301797"/>
    </source>
</evidence>
<accession>A0AA97I3S8</accession>
<name>A0AA97I3S8_9EURY</name>
<reference evidence="1 2" key="1">
    <citation type="submission" date="2019-09" db="EMBL/GenBank/DDBJ databases">
        <title>The complete genome of Methanoplanus sp. FWC-SCC4.</title>
        <authorList>
            <person name="Chen S.-C."/>
            <person name="Zhou Y.-Z."/>
            <person name="Lai M.-C."/>
        </authorList>
    </citation>
    <scope>NUCLEOTIDE SEQUENCE [LARGE SCALE GENOMIC DNA]</scope>
    <source>
        <strain evidence="1 2">FWC-SCC4</strain>
    </source>
</reference>
<keyword evidence="2" id="KW-1185">Reference proteome</keyword>
<dbReference type="EMBL" id="CP043875">
    <property type="protein sequence ID" value="WOF16211.1"/>
    <property type="molecule type" value="Genomic_DNA"/>
</dbReference>
<evidence type="ECO:0008006" key="3">
    <source>
        <dbReference type="Google" id="ProtNLM"/>
    </source>
</evidence>
<dbReference type="KEGG" id="mefw:F1737_05560"/>
<dbReference type="GeneID" id="85229625"/>
<dbReference type="AlphaFoldDB" id="A0AA97I3S8"/>
<sequence length="170" mass="19104">MLSELIQSGIMDIQDTTFDRAERCPECGGALAGHDIKRKKFATVLEDGNPKEVCVNVKRFRCRECGKLVYAKSPFYSGIRTGTPIVDFCIANKNRHPANHISKILKNMSIFVNPGSVRNYERSDIPSPQSVEFFGINFPISLLNLSGTGIPDSDQTKSMLMMQMIMQKRR</sequence>
<dbReference type="Proteomes" id="UP001301797">
    <property type="component" value="Chromosome"/>
</dbReference>
<organism evidence="1 2">
    <name type="scientific">Methanochimaera problematica</name>
    <dbReference type="NCBI Taxonomy" id="2609417"/>
    <lineage>
        <taxon>Archaea</taxon>
        <taxon>Methanobacteriati</taxon>
        <taxon>Methanobacteriota</taxon>
        <taxon>Stenosarchaea group</taxon>
        <taxon>Methanomicrobia</taxon>
        <taxon>Methanomicrobiales</taxon>
        <taxon>Methanomicrobiaceae</taxon>
        <taxon>Methanochimaera</taxon>
    </lineage>
</organism>
<dbReference type="RefSeq" id="WP_317137796.1">
    <property type="nucleotide sequence ID" value="NZ_CP043875.1"/>
</dbReference>
<protein>
    <recommendedName>
        <fullName evidence="3">Transposase IS204/IS1001/IS1096/IS1165 zinc-finger domain-containing protein</fullName>
    </recommendedName>
</protein>
<evidence type="ECO:0000313" key="1">
    <source>
        <dbReference type="EMBL" id="WOF16211.1"/>
    </source>
</evidence>